<sequence>MTDLQLLLQQLAQGQIDLQNHIVALANTQAAPVALACKKVVTDPGTYDGSPAKFHEWWSKIKIWMQVSMWGATDAEVAVAVYSRLTGPKAGCWAQVCLDHCMAAAHMLAAAPAGHNLPAAWPTWGDLTAEIEGFFLPSNNRGRACAQLLRLRQGPCQRIDEFLAQFEALKVQSGCLDEYARDLLERAVSQKILEQVYLQAVARDMYLNLCDSVHDMGRAQEFFIINSQWSPRYFQGPYTSSSSSASSSGTPMDIGAANTCPQPRGKGLQCYNCQGFGHIAHECTQPCRPWQQQQTQSTQHQGGNSDDERVNAVLESDDETGIIVLESPLDTAIRVLKYRLSLTTDNTARTIYTYRISLLEEKIAKIHKNFVIFVSSPVSVSPNKYASLVVEDVDTQCTTDCADTTASFVSPSVTVPSTGVPRSGPAPDVKRGVLNSRVLINGQKFPSLASSDSESPADDLEVGFLVLRAHRSTLRRLHFTTGKRVDRGELPKIAKQKSWPT</sequence>
<dbReference type="SUPFAM" id="SSF57756">
    <property type="entry name" value="Retrovirus zinc finger-like domains"/>
    <property type="match status" value="1"/>
</dbReference>
<protein>
    <recommendedName>
        <fullName evidence="3">CCHC-type domain-containing protein</fullName>
    </recommendedName>
</protein>
<dbReference type="GO" id="GO:0008270">
    <property type="term" value="F:zinc ion binding"/>
    <property type="evidence" value="ECO:0007669"/>
    <property type="project" value="UniProtKB-KW"/>
</dbReference>
<dbReference type="GO" id="GO:0003676">
    <property type="term" value="F:nucleic acid binding"/>
    <property type="evidence" value="ECO:0007669"/>
    <property type="project" value="InterPro"/>
</dbReference>
<reference evidence="5" key="2">
    <citation type="submission" date="2015-01" db="EMBL/GenBank/DDBJ databases">
        <title>Evolutionary Origins and Diversification of the Mycorrhizal Mutualists.</title>
        <authorList>
            <consortium name="DOE Joint Genome Institute"/>
            <consortium name="Mycorrhizal Genomics Consortium"/>
            <person name="Kohler A."/>
            <person name="Kuo A."/>
            <person name="Nagy L.G."/>
            <person name="Floudas D."/>
            <person name="Copeland A."/>
            <person name="Barry K.W."/>
            <person name="Cichocki N."/>
            <person name="Veneault-Fourrey C."/>
            <person name="LaButti K."/>
            <person name="Lindquist E.A."/>
            <person name="Lipzen A."/>
            <person name="Lundell T."/>
            <person name="Morin E."/>
            <person name="Murat C."/>
            <person name="Riley R."/>
            <person name="Ohm R."/>
            <person name="Sun H."/>
            <person name="Tunlid A."/>
            <person name="Henrissat B."/>
            <person name="Grigoriev I.V."/>
            <person name="Hibbett D.S."/>
            <person name="Martin F."/>
        </authorList>
    </citation>
    <scope>NUCLEOTIDE SEQUENCE [LARGE SCALE GENOMIC DNA]</scope>
    <source>
        <strain evidence="5">Foug A</strain>
    </source>
</reference>
<keyword evidence="2" id="KW-0479">Metal-binding</keyword>
<evidence type="ECO:0000259" key="3">
    <source>
        <dbReference type="PROSITE" id="PS50158"/>
    </source>
</evidence>
<dbReference type="STRING" id="1036808.A0A0C3ECF3"/>
<dbReference type="Gene3D" id="4.10.60.10">
    <property type="entry name" value="Zinc finger, CCHC-type"/>
    <property type="match status" value="1"/>
</dbReference>
<dbReference type="PROSITE" id="PS50158">
    <property type="entry name" value="ZF_CCHC"/>
    <property type="match status" value="1"/>
</dbReference>
<feature type="domain" description="CCHC-type" evidence="3">
    <location>
        <begin position="270"/>
        <end position="285"/>
    </location>
</feature>
<proteinExistence type="predicted"/>
<dbReference type="HOGENOM" id="CLU_011693_1_1_1"/>
<dbReference type="InterPro" id="IPR036875">
    <property type="entry name" value="Znf_CCHC_sf"/>
</dbReference>
<dbReference type="Proteomes" id="UP000053989">
    <property type="component" value="Unassembled WGS sequence"/>
</dbReference>
<dbReference type="OrthoDB" id="154361at2759"/>
<dbReference type="InParanoid" id="A0A0C3ECF3"/>
<evidence type="ECO:0000256" key="1">
    <source>
        <dbReference type="ARBA" id="ARBA00022664"/>
    </source>
</evidence>
<accession>A0A0C3ECF3</accession>
<reference evidence="4 5" key="1">
    <citation type="submission" date="2014-04" db="EMBL/GenBank/DDBJ databases">
        <authorList>
            <consortium name="DOE Joint Genome Institute"/>
            <person name="Kuo A."/>
            <person name="Kohler A."/>
            <person name="Nagy L.G."/>
            <person name="Floudas D."/>
            <person name="Copeland A."/>
            <person name="Barry K.W."/>
            <person name="Cichocki N."/>
            <person name="Veneault-Fourrey C."/>
            <person name="LaButti K."/>
            <person name="Lindquist E.A."/>
            <person name="Lipzen A."/>
            <person name="Lundell T."/>
            <person name="Morin E."/>
            <person name="Murat C."/>
            <person name="Sun H."/>
            <person name="Tunlid A."/>
            <person name="Henrissat B."/>
            <person name="Grigoriev I.V."/>
            <person name="Hibbett D.S."/>
            <person name="Martin F."/>
            <person name="Nordberg H.P."/>
            <person name="Cantor M.N."/>
            <person name="Hua S.X."/>
        </authorList>
    </citation>
    <scope>NUCLEOTIDE SEQUENCE [LARGE SCALE GENOMIC DNA]</scope>
    <source>
        <strain evidence="4 5">Foug A</strain>
    </source>
</reference>
<evidence type="ECO:0000256" key="2">
    <source>
        <dbReference type="PROSITE-ProRule" id="PRU00047"/>
    </source>
</evidence>
<keyword evidence="2" id="KW-0862">Zinc</keyword>
<dbReference type="SMART" id="SM00343">
    <property type="entry name" value="ZnF_C2HC"/>
    <property type="match status" value="1"/>
</dbReference>
<dbReference type="Pfam" id="PF00098">
    <property type="entry name" value="zf-CCHC"/>
    <property type="match status" value="1"/>
</dbReference>
<gene>
    <name evidence="4" type="ORF">SCLCIDRAFT_22493</name>
</gene>
<keyword evidence="2" id="KW-0863">Zinc-finger</keyword>
<keyword evidence="1" id="KW-0507">mRNA processing</keyword>
<dbReference type="InterPro" id="IPR001878">
    <property type="entry name" value="Znf_CCHC"/>
</dbReference>
<keyword evidence="5" id="KW-1185">Reference proteome</keyword>
<dbReference type="EMBL" id="KN822021">
    <property type="protein sequence ID" value="KIM65586.1"/>
    <property type="molecule type" value="Genomic_DNA"/>
</dbReference>
<name>A0A0C3ECF3_9AGAM</name>
<evidence type="ECO:0000313" key="5">
    <source>
        <dbReference type="Proteomes" id="UP000053989"/>
    </source>
</evidence>
<dbReference type="AlphaFoldDB" id="A0A0C3ECF3"/>
<dbReference type="GO" id="GO:0006397">
    <property type="term" value="P:mRNA processing"/>
    <property type="evidence" value="ECO:0007669"/>
    <property type="project" value="UniProtKB-KW"/>
</dbReference>
<organism evidence="4 5">
    <name type="scientific">Scleroderma citrinum Foug A</name>
    <dbReference type="NCBI Taxonomy" id="1036808"/>
    <lineage>
        <taxon>Eukaryota</taxon>
        <taxon>Fungi</taxon>
        <taxon>Dikarya</taxon>
        <taxon>Basidiomycota</taxon>
        <taxon>Agaricomycotina</taxon>
        <taxon>Agaricomycetes</taxon>
        <taxon>Agaricomycetidae</taxon>
        <taxon>Boletales</taxon>
        <taxon>Sclerodermatineae</taxon>
        <taxon>Sclerodermataceae</taxon>
        <taxon>Scleroderma</taxon>
    </lineage>
</organism>
<evidence type="ECO:0000313" key="4">
    <source>
        <dbReference type="EMBL" id="KIM65586.1"/>
    </source>
</evidence>